<dbReference type="PRINTS" id="PR01346">
    <property type="entry name" value="HELNAPAPROT"/>
</dbReference>
<dbReference type="GO" id="GO:0008199">
    <property type="term" value="F:ferric iron binding"/>
    <property type="evidence" value="ECO:0007669"/>
    <property type="project" value="InterPro"/>
</dbReference>
<name>A0A8D4UWF3_9FIRM</name>
<dbReference type="InterPro" id="IPR008331">
    <property type="entry name" value="Ferritin_DPS_dom"/>
</dbReference>
<dbReference type="Pfam" id="PF00210">
    <property type="entry name" value="Ferritin"/>
    <property type="match status" value="1"/>
</dbReference>
<evidence type="ECO:0000313" key="5">
    <source>
        <dbReference type="Proteomes" id="UP000320585"/>
    </source>
</evidence>
<dbReference type="AlphaFoldDB" id="A0A8D4UWF3"/>
<dbReference type="PANTHER" id="PTHR42932:SF1">
    <property type="entry name" value="GENERAL STRESS PROTEIN 20U"/>
    <property type="match status" value="1"/>
</dbReference>
<dbReference type="Proteomes" id="UP000320585">
    <property type="component" value="Chromosome"/>
</dbReference>
<evidence type="ECO:0000256" key="1">
    <source>
        <dbReference type="ARBA" id="ARBA00009497"/>
    </source>
</evidence>
<dbReference type="PIRSF" id="PIRSF005900">
    <property type="entry name" value="Dps"/>
    <property type="match status" value="1"/>
</dbReference>
<proteinExistence type="inferred from homology"/>
<dbReference type="OrthoDB" id="9797023at2"/>
<evidence type="ECO:0000259" key="3">
    <source>
        <dbReference type="Pfam" id="PF00210"/>
    </source>
</evidence>
<sequence length="143" mass="16652">MEKELNKLLADLVVEYHKLQSFHWYLKGYHFFDDHAKLEEYYDSVAEAVDGVAENMLKLGLKPESTMKGFLALSSIEEAKNKEVTSEEAYTEVLKDFKYLLDEVKSVKALAEKDNVYVTSNLMDDYIEMFYKANWMVGQVLKK</sequence>
<keyword evidence="4" id="KW-0238">DNA-binding</keyword>
<protein>
    <submittedName>
        <fullName evidence="4">Metalloregulation DNA-binding stress protein</fullName>
    </submittedName>
</protein>
<dbReference type="InterPro" id="IPR009078">
    <property type="entry name" value="Ferritin-like_SF"/>
</dbReference>
<comment type="similarity">
    <text evidence="1 2">Belongs to the Dps family.</text>
</comment>
<dbReference type="GeneID" id="92717357"/>
<evidence type="ECO:0000313" key="4">
    <source>
        <dbReference type="EMBL" id="BBK26235.1"/>
    </source>
</evidence>
<organism evidence="4 5">
    <name type="scientific">Dialister hominis</name>
    <dbReference type="NCBI Taxonomy" id="2582419"/>
    <lineage>
        <taxon>Bacteria</taxon>
        <taxon>Bacillati</taxon>
        <taxon>Bacillota</taxon>
        <taxon>Negativicutes</taxon>
        <taxon>Veillonellales</taxon>
        <taxon>Veillonellaceae</taxon>
        <taxon>Dialister</taxon>
    </lineage>
</organism>
<dbReference type="InterPro" id="IPR002177">
    <property type="entry name" value="DPS_DNA-bd"/>
</dbReference>
<reference evidence="5" key="1">
    <citation type="submission" date="2019-05" db="EMBL/GenBank/DDBJ databases">
        <title>Complete genome sequencing of Dialister sp. strain 5BBH33.</title>
        <authorList>
            <person name="Sakamoto M."/>
            <person name="Murakami T."/>
            <person name="Mori H."/>
        </authorList>
    </citation>
    <scope>NUCLEOTIDE SEQUENCE [LARGE SCALE GENOMIC DNA]</scope>
    <source>
        <strain evidence="5">5BBH33</strain>
    </source>
</reference>
<dbReference type="SUPFAM" id="SSF47240">
    <property type="entry name" value="Ferritin-like"/>
    <property type="match status" value="1"/>
</dbReference>
<keyword evidence="5" id="KW-1185">Reference proteome</keyword>
<dbReference type="EMBL" id="AP019697">
    <property type="protein sequence ID" value="BBK26235.1"/>
    <property type="molecule type" value="Genomic_DNA"/>
</dbReference>
<dbReference type="GO" id="GO:0003677">
    <property type="term" value="F:DNA binding"/>
    <property type="evidence" value="ECO:0007669"/>
    <property type="project" value="UniProtKB-KW"/>
</dbReference>
<evidence type="ECO:0000256" key="2">
    <source>
        <dbReference type="RuleBase" id="RU003875"/>
    </source>
</evidence>
<feature type="domain" description="Ferritin/DPS" evidence="3">
    <location>
        <begin position="3"/>
        <end position="143"/>
    </location>
</feature>
<dbReference type="RefSeq" id="WP_022382745.1">
    <property type="nucleotide sequence ID" value="NZ_AP019697.1"/>
</dbReference>
<dbReference type="InterPro" id="IPR012347">
    <property type="entry name" value="Ferritin-like"/>
</dbReference>
<gene>
    <name evidence="4" type="primary">mrgA_2</name>
    <name evidence="4" type="ORF">Dia5BBH33_21700</name>
</gene>
<dbReference type="PANTHER" id="PTHR42932">
    <property type="entry name" value="GENERAL STRESS PROTEIN 20U"/>
    <property type="match status" value="1"/>
</dbReference>
<dbReference type="Gene3D" id="1.20.1260.10">
    <property type="match status" value="1"/>
</dbReference>
<dbReference type="KEGG" id="dho:Dia5BBH33_21700"/>
<accession>A0A8D4UWF3</accession>
<dbReference type="CDD" id="cd01043">
    <property type="entry name" value="DPS"/>
    <property type="match status" value="1"/>
</dbReference>